<dbReference type="EMBL" id="BMLW01000002">
    <property type="protein sequence ID" value="GGP08907.1"/>
    <property type="molecule type" value="Genomic_DNA"/>
</dbReference>
<keyword evidence="1" id="KW-1133">Transmembrane helix</keyword>
<evidence type="ECO:0000313" key="3">
    <source>
        <dbReference type="Proteomes" id="UP000641206"/>
    </source>
</evidence>
<keyword evidence="1" id="KW-0472">Membrane</keyword>
<sequence>MKTTLTDKNKKLEAVLWSIALPGFAQLLNHQYVKGILFIGLEFLINVMGNLNTIIVLSFNFKIEEAIAQTNYLWLMFYPCLYFYAIWDAYKNAGGGKKAFAYLPLAFSTYFVTVGVIFSPSFTIMGTLIGPLWLPILSIPIGLTAGGLIRWILLKIYADDET</sequence>
<reference evidence="3" key="1">
    <citation type="journal article" date="2019" name="Int. J. Syst. Evol. Microbiol.">
        <title>The Global Catalogue of Microorganisms (GCM) 10K type strain sequencing project: providing services to taxonomists for standard genome sequencing and annotation.</title>
        <authorList>
            <consortium name="The Broad Institute Genomics Platform"/>
            <consortium name="The Broad Institute Genome Sequencing Center for Infectious Disease"/>
            <person name="Wu L."/>
            <person name="Ma J."/>
        </authorList>
    </citation>
    <scope>NUCLEOTIDE SEQUENCE [LARGE SCALE GENOMIC DNA]</scope>
    <source>
        <strain evidence="3">CGMCC 1.7693</strain>
    </source>
</reference>
<feature type="transmembrane region" description="Helical" evidence="1">
    <location>
        <begin position="99"/>
        <end position="120"/>
    </location>
</feature>
<feature type="transmembrane region" description="Helical" evidence="1">
    <location>
        <begin position="35"/>
        <end position="59"/>
    </location>
</feature>
<feature type="transmembrane region" description="Helical" evidence="1">
    <location>
        <begin position="71"/>
        <end position="87"/>
    </location>
</feature>
<organism evidence="2 3">
    <name type="scientific">Oceanobacillus neutriphilus</name>
    <dbReference type="NCBI Taxonomy" id="531815"/>
    <lineage>
        <taxon>Bacteria</taxon>
        <taxon>Bacillati</taxon>
        <taxon>Bacillota</taxon>
        <taxon>Bacilli</taxon>
        <taxon>Bacillales</taxon>
        <taxon>Bacillaceae</taxon>
        <taxon>Oceanobacillus</taxon>
    </lineage>
</organism>
<dbReference type="RefSeq" id="WP_188733436.1">
    <property type="nucleotide sequence ID" value="NZ_BMLW01000002.1"/>
</dbReference>
<comment type="caution">
    <text evidence="2">The sequence shown here is derived from an EMBL/GenBank/DDBJ whole genome shotgun (WGS) entry which is preliminary data.</text>
</comment>
<accession>A0ABQ2NRX9</accession>
<gene>
    <name evidence="2" type="ORF">GCM10011346_11100</name>
</gene>
<dbReference type="Proteomes" id="UP000641206">
    <property type="component" value="Unassembled WGS sequence"/>
</dbReference>
<keyword evidence="3" id="KW-1185">Reference proteome</keyword>
<name>A0ABQ2NRX9_9BACI</name>
<keyword evidence="1" id="KW-0812">Transmembrane</keyword>
<evidence type="ECO:0000313" key="2">
    <source>
        <dbReference type="EMBL" id="GGP08907.1"/>
    </source>
</evidence>
<proteinExistence type="predicted"/>
<protein>
    <submittedName>
        <fullName evidence="2">Uncharacterized protein</fullName>
    </submittedName>
</protein>
<feature type="transmembrane region" description="Helical" evidence="1">
    <location>
        <begin position="132"/>
        <end position="153"/>
    </location>
</feature>
<evidence type="ECO:0000256" key="1">
    <source>
        <dbReference type="SAM" id="Phobius"/>
    </source>
</evidence>